<feature type="domain" description="HTH cro/C1-type" evidence="1">
    <location>
        <begin position="16"/>
        <end position="69"/>
    </location>
</feature>
<evidence type="ECO:0000313" key="3">
    <source>
        <dbReference type="Proteomes" id="UP000193900"/>
    </source>
</evidence>
<dbReference type="GO" id="GO:0003677">
    <property type="term" value="F:DNA binding"/>
    <property type="evidence" value="ECO:0007669"/>
    <property type="project" value="InterPro"/>
</dbReference>
<dbReference type="InterPro" id="IPR001387">
    <property type="entry name" value="Cro/C1-type_HTH"/>
</dbReference>
<sequence>MVERRAKRFPEIGDRLRAYRVATDRSVDDIANRLGASRAAVYRYEKGEVVKIETIERLGRLLGVPLTVLLGVEIEFVSNGQVFFERLRQIEEQALSKVVVYGPVAYVLTSDEYDDVLRQALRETYAEEAAATPQGLDRLMACLKQRKQAYRGHRTGIVSISSLAEIERFLATGLVARTGVRSNVSRARRAHAVREVRHMAHLLRHPPMGVQIGILTGGLPVSGFQIVRQRDRIRVVTSPFRIGDLPNIRVGVASINDMPHVVQMHEELANELWTEAMIGGPAADILEDLAEAAERDDLARN</sequence>
<dbReference type="PROSITE" id="PS50943">
    <property type="entry name" value="HTH_CROC1"/>
    <property type="match status" value="1"/>
</dbReference>
<evidence type="ECO:0000313" key="2">
    <source>
        <dbReference type="EMBL" id="SLN61853.1"/>
    </source>
</evidence>
<protein>
    <recommendedName>
        <fullName evidence="1">HTH cro/C1-type domain-containing protein</fullName>
    </recommendedName>
</protein>
<accession>A0A1Y5TH20</accession>
<evidence type="ECO:0000259" key="1">
    <source>
        <dbReference type="PROSITE" id="PS50943"/>
    </source>
</evidence>
<dbReference type="SUPFAM" id="SSF47413">
    <property type="entry name" value="lambda repressor-like DNA-binding domains"/>
    <property type="match status" value="1"/>
</dbReference>
<name>A0A1Y5TH20_9RHOB</name>
<reference evidence="2 3" key="1">
    <citation type="submission" date="2017-03" db="EMBL/GenBank/DDBJ databases">
        <authorList>
            <person name="Afonso C.L."/>
            <person name="Miller P.J."/>
            <person name="Scott M.A."/>
            <person name="Spackman E."/>
            <person name="Goraichik I."/>
            <person name="Dimitrov K.M."/>
            <person name="Suarez D.L."/>
            <person name="Swayne D.E."/>
        </authorList>
    </citation>
    <scope>NUCLEOTIDE SEQUENCE [LARGE SCALE GENOMIC DNA]</scope>
    <source>
        <strain evidence="2 3">CECT 7023</strain>
    </source>
</reference>
<dbReference type="OrthoDB" id="5446846at2"/>
<dbReference type="RefSeq" id="WP_085879702.1">
    <property type="nucleotide sequence ID" value="NZ_FWFZ01000015.1"/>
</dbReference>
<dbReference type="EMBL" id="FWFZ01000015">
    <property type="protein sequence ID" value="SLN61853.1"/>
    <property type="molecule type" value="Genomic_DNA"/>
</dbReference>
<keyword evidence="3" id="KW-1185">Reference proteome</keyword>
<dbReference type="InterPro" id="IPR010982">
    <property type="entry name" value="Lambda_DNA-bd_dom_sf"/>
</dbReference>
<dbReference type="CDD" id="cd00093">
    <property type="entry name" value="HTH_XRE"/>
    <property type="match status" value="1"/>
</dbReference>
<dbReference type="SMART" id="SM00530">
    <property type="entry name" value="HTH_XRE"/>
    <property type="match status" value="1"/>
</dbReference>
<dbReference type="Gene3D" id="1.10.260.40">
    <property type="entry name" value="lambda repressor-like DNA-binding domains"/>
    <property type="match status" value="1"/>
</dbReference>
<organism evidence="2 3">
    <name type="scientific">Roseisalinus antarcticus</name>
    <dbReference type="NCBI Taxonomy" id="254357"/>
    <lineage>
        <taxon>Bacteria</taxon>
        <taxon>Pseudomonadati</taxon>
        <taxon>Pseudomonadota</taxon>
        <taxon>Alphaproteobacteria</taxon>
        <taxon>Rhodobacterales</taxon>
        <taxon>Roseobacteraceae</taxon>
        <taxon>Roseisalinus</taxon>
    </lineage>
</organism>
<dbReference type="Proteomes" id="UP000193900">
    <property type="component" value="Unassembled WGS sequence"/>
</dbReference>
<gene>
    <name evidence="2" type="ORF">ROA7023_02890</name>
</gene>
<dbReference type="AlphaFoldDB" id="A0A1Y5TH20"/>
<dbReference type="Pfam" id="PF13560">
    <property type="entry name" value="HTH_31"/>
    <property type="match status" value="1"/>
</dbReference>
<proteinExistence type="predicted"/>